<evidence type="ECO:0000313" key="2">
    <source>
        <dbReference type="EMBL" id="MDR6969353.1"/>
    </source>
</evidence>
<dbReference type="Proteomes" id="UP001255185">
    <property type="component" value="Unassembled WGS sequence"/>
</dbReference>
<reference evidence="2 3" key="1">
    <citation type="submission" date="2023-07" db="EMBL/GenBank/DDBJ databases">
        <title>Sorghum-associated microbial communities from plants grown in Nebraska, USA.</title>
        <authorList>
            <person name="Schachtman D."/>
        </authorList>
    </citation>
    <scope>NUCLEOTIDE SEQUENCE [LARGE SCALE GENOMIC DNA]</scope>
    <source>
        <strain evidence="2 3">3773</strain>
    </source>
</reference>
<dbReference type="InterPro" id="IPR032710">
    <property type="entry name" value="NTF2-like_dom_sf"/>
</dbReference>
<protein>
    <submittedName>
        <fullName evidence="2">Formate-dependent nitrite reductase cytochrome c552 subunit</fullName>
    </submittedName>
</protein>
<dbReference type="RefSeq" id="WP_310028312.1">
    <property type="nucleotide sequence ID" value="NZ_JAVDVI010000019.1"/>
</dbReference>
<proteinExistence type="predicted"/>
<dbReference type="Gene3D" id="3.10.450.50">
    <property type="match status" value="1"/>
</dbReference>
<dbReference type="SUPFAM" id="SSF54427">
    <property type="entry name" value="NTF2-like"/>
    <property type="match status" value="1"/>
</dbReference>
<dbReference type="EMBL" id="JAVDVI010000019">
    <property type="protein sequence ID" value="MDR6969353.1"/>
    <property type="molecule type" value="Genomic_DNA"/>
</dbReference>
<name>A0ABU1TU01_9FLAO</name>
<comment type="caution">
    <text evidence="2">The sequence shown here is derived from an EMBL/GenBank/DDBJ whole genome shotgun (WGS) entry which is preliminary data.</text>
</comment>
<sequence length="140" mass="16556">MRKLILILLFFTFQFANAQQADVKKVIEEFFVAFHAKDTIKIKDFCDDKMMLKIIEENKNQVFTESFSDFLKSIAGAPKDMKFQENLLSYDIKIDGKLASVWSPYEFYINGKLSHKGVDVFQLFYDEKQWKIISLIYNIR</sequence>
<feature type="signal peptide" evidence="1">
    <location>
        <begin position="1"/>
        <end position="18"/>
    </location>
</feature>
<accession>A0ABU1TU01</accession>
<gene>
    <name evidence="2" type="ORF">J2X31_003384</name>
</gene>
<keyword evidence="3" id="KW-1185">Reference proteome</keyword>
<feature type="chain" id="PRO_5047533158" evidence="1">
    <location>
        <begin position="19"/>
        <end position="140"/>
    </location>
</feature>
<evidence type="ECO:0000313" key="3">
    <source>
        <dbReference type="Proteomes" id="UP001255185"/>
    </source>
</evidence>
<evidence type="ECO:0000256" key="1">
    <source>
        <dbReference type="SAM" id="SignalP"/>
    </source>
</evidence>
<organism evidence="2 3">
    <name type="scientific">Flavobacterium arsenatis</name>
    <dbReference type="NCBI Taxonomy" id="1484332"/>
    <lineage>
        <taxon>Bacteria</taxon>
        <taxon>Pseudomonadati</taxon>
        <taxon>Bacteroidota</taxon>
        <taxon>Flavobacteriia</taxon>
        <taxon>Flavobacteriales</taxon>
        <taxon>Flavobacteriaceae</taxon>
        <taxon>Flavobacterium</taxon>
    </lineage>
</organism>
<keyword evidence="1" id="KW-0732">Signal</keyword>